<dbReference type="OrthoDB" id="9807795at2"/>
<evidence type="ECO:0000256" key="3">
    <source>
        <dbReference type="ARBA" id="ARBA00022679"/>
    </source>
</evidence>
<dbReference type="GO" id="GO:0005886">
    <property type="term" value="C:plasma membrane"/>
    <property type="evidence" value="ECO:0007669"/>
    <property type="project" value="TreeGrafter"/>
</dbReference>
<dbReference type="CDD" id="cd04187">
    <property type="entry name" value="DPM1_like_bac"/>
    <property type="match status" value="1"/>
</dbReference>
<dbReference type="PANTHER" id="PTHR48090">
    <property type="entry name" value="UNDECAPRENYL-PHOSPHATE 4-DEOXY-4-FORMAMIDO-L-ARABINOSE TRANSFERASE-RELATED"/>
    <property type="match status" value="1"/>
</dbReference>
<evidence type="ECO:0000256" key="5">
    <source>
        <dbReference type="ARBA" id="ARBA00022989"/>
    </source>
</evidence>
<feature type="transmembrane region" description="Helical" evidence="7">
    <location>
        <begin position="210"/>
        <end position="226"/>
    </location>
</feature>
<feature type="transmembrane region" description="Helical" evidence="7">
    <location>
        <begin position="233"/>
        <end position="259"/>
    </location>
</feature>
<evidence type="ECO:0000256" key="1">
    <source>
        <dbReference type="ARBA" id="ARBA00004141"/>
    </source>
</evidence>
<evidence type="ECO:0000313" key="9">
    <source>
        <dbReference type="EMBL" id="KCZ87492.1"/>
    </source>
</evidence>
<reference evidence="9 10" key="1">
    <citation type="journal article" date="2014" name="Antonie Van Leeuwenhoek">
        <title>Hyphomonas beringensis sp. nov. and Hyphomonas chukchiensis sp. nov., isolated from surface seawater of the Bering Sea and Chukchi Sea.</title>
        <authorList>
            <person name="Li C."/>
            <person name="Lai Q."/>
            <person name="Li G."/>
            <person name="Dong C."/>
            <person name="Wang J."/>
            <person name="Liao Y."/>
            <person name="Shao Z."/>
        </authorList>
    </citation>
    <scope>NUCLEOTIDE SEQUENCE [LARGE SCALE GENOMIC DNA]</scope>
    <source>
        <strain evidence="9 10">VP2</strain>
    </source>
</reference>
<dbReference type="EMBL" id="ARYJ01000008">
    <property type="protein sequence ID" value="KCZ87492.1"/>
    <property type="molecule type" value="Genomic_DNA"/>
</dbReference>
<sequence>MLSIDVVCPVFREEAAIETFHKALIEATQPLYGEYKFRYIYVVDPSPPDRSAEILQGIAEKTDNVTVLVMSRRFGHQAALIAGIDETRGDAVIMLDSDMQHPPSLIPKLIEEWRGGSEIVQTLRHDDQKISFGKRVTSRMFYGVFERMTGIDLNAGSADFRLLSRKVADVFRTQFREHNPFFRGLVTWVGYRISYVEFVPEKRFAGRSNYSLAALILFATNGIFSFSKLPLRVCIWLGLIFATFSALSGAYYLTVYLFFEDIVVPGWASLFALGAFGLSMNLFFLGVLGEYVGLIFDEVKNRPRYLVGDKFGANADADAGARKETVS</sequence>
<feature type="transmembrane region" description="Helical" evidence="7">
    <location>
        <begin position="271"/>
        <end position="296"/>
    </location>
</feature>
<evidence type="ECO:0000256" key="7">
    <source>
        <dbReference type="SAM" id="Phobius"/>
    </source>
</evidence>
<keyword evidence="6 7" id="KW-0472">Membrane</keyword>
<evidence type="ECO:0000256" key="2">
    <source>
        <dbReference type="ARBA" id="ARBA00022676"/>
    </source>
</evidence>
<dbReference type="PANTHER" id="PTHR48090:SF1">
    <property type="entry name" value="PROPHAGE BACTOPRENOL GLUCOSYL TRANSFERASE HOMOLOG"/>
    <property type="match status" value="1"/>
</dbReference>
<organism evidence="9 10">
    <name type="scientific">Hyphomonas jannaschiana VP2</name>
    <dbReference type="NCBI Taxonomy" id="1280952"/>
    <lineage>
        <taxon>Bacteria</taxon>
        <taxon>Pseudomonadati</taxon>
        <taxon>Pseudomonadota</taxon>
        <taxon>Alphaproteobacteria</taxon>
        <taxon>Hyphomonadales</taxon>
        <taxon>Hyphomonadaceae</taxon>
        <taxon>Hyphomonas</taxon>
    </lineage>
</organism>
<proteinExistence type="predicted"/>
<dbReference type="AlphaFoldDB" id="A0A059FA68"/>
<comment type="subcellular location">
    <subcellularLocation>
        <location evidence="1">Membrane</location>
        <topology evidence="1">Multi-pass membrane protein</topology>
    </subcellularLocation>
</comment>
<keyword evidence="4 7" id="KW-0812">Transmembrane</keyword>
<keyword evidence="2" id="KW-0328">Glycosyltransferase</keyword>
<comment type="caution">
    <text evidence="9">The sequence shown here is derived from an EMBL/GenBank/DDBJ whole genome shotgun (WGS) entry which is preliminary data.</text>
</comment>
<keyword evidence="3 9" id="KW-0808">Transferase</keyword>
<dbReference type="Proteomes" id="UP000024816">
    <property type="component" value="Unassembled WGS sequence"/>
</dbReference>
<dbReference type="InterPro" id="IPR029044">
    <property type="entry name" value="Nucleotide-diphossugar_trans"/>
</dbReference>
<accession>A0A059FA68</accession>
<keyword evidence="5 7" id="KW-1133">Transmembrane helix</keyword>
<keyword evidence="10" id="KW-1185">Reference proteome</keyword>
<dbReference type="Gene3D" id="3.90.550.10">
    <property type="entry name" value="Spore Coat Polysaccharide Biosynthesis Protein SpsA, Chain A"/>
    <property type="match status" value="1"/>
</dbReference>
<dbReference type="eggNOG" id="COG0463">
    <property type="taxonomic scope" value="Bacteria"/>
</dbReference>
<name>A0A059FA68_9PROT</name>
<dbReference type="RefSeq" id="WP_051597684.1">
    <property type="nucleotide sequence ID" value="NZ_ARYJ01000008.1"/>
</dbReference>
<dbReference type="PATRIC" id="fig|1280952.3.peg.2635"/>
<evidence type="ECO:0000259" key="8">
    <source>
        <dbReference type="Pfam" id="PF00535"/>
    </source>
</evidence>
<dbReference type="Pfam" id="PF00535">
    <property type="entry name" value="Glycos_transf_2"/>
    <property type="match status" value="1"/>
</dbReference>
<evidence type="ECO:0000313" key="10">
    <source>
        <dbReference type="Proteomes" id="UP000024816"/>
    </source>
</evidence>
<evidence type="ECO:0000256" key="4">
    <source>
        <dbReference type="ARBA" id="ARBA00022692"/>
    </source>
</evidence>
<dbReference type="STRING" id="1280952.HJA_13170"/>
<feature type="domain" description="Glycosyltransferase 2-like" evidence="8">
    <location>
        <begin position="6"/>
        <end position="168"/>
    </location>
</feature>
<dbReference type="GO" id="GO:0016757">
    <property type="term" value="F:glycosyltransferase activity"/>
    <property type="evidence" value="ECO:0007669"/>
    <property type="project" value="UniProtKB-KW"/>
</dbReference>
<dbReference type="InterPro" id="IPR001173">
    <property type="entry name" value="Glyco_trans_2-like"/>
</dbReference>
<protein>
    <submittedName>
        <fullName evidence="9">Family 2 glycosyl transferase</fullName>
    </submittedName>
</protein>
<dbReference type="SUPFAM" id="SSF53448">
    <property type="entry name" value="Nucleotide-diphospho-sugar transferases"/>
    <property type="match status" value="1"/>
</dbReference>
<dbReference type="InterPro" id="IPR050256">
    <property type="entry name" value="Glycosyltransferase_2"/>
</dbReference>
<evidence type="ECO:0000256" key="6">
    <source>
        <dbReference type="ARBA" id="ARBA00023136"/>
    </source>
</evidence>
<gene>
    <name evidence="9" type="ORF">HJA_13170</name>
</gene>